<organism evidence="4 5">
    <name type="scientific">Alteriqipengyuania lutimaris</name>
    <dbReference type="NCBI Taxonomy" id="1538146"/>
    <lineage>
        <taxon>Bacteria</taxon>
        <taxon>Pseudomonadati</taxon>
        <taxon>Pseudomonadota</taxon>
        <taxon>Alphaproteobacteria</taxon>
        <taxon>Sphingomonadales</taxon>
        <taxon>Erythrobacteraceae</taxon>
        <taxon>Alteriqipengyuania</taxon>
    </lineage>
</organism>
<dbReference type="PANTHER" id="PTHR34982">
    <property type="entry name" value="YOP PROTEINS TRANSLOCATION PROTEIN L"/>
    <property type="match status" value="1"/>
</dbReference>
<keyword evidence="1" id="KW-0813">Transport</keyword>
<dbReference type="InterPro" id="IPR051472">
    <property type="entry name" value="T3SS_Stator/FliH"/>
</dbReference>
<dbReference type="GO" id="GO:0005829">
    <property type="term" value="C:cytosol"/>
    <property type="evidence" value="ECO:0007669"/>
    <property type="project" value="TreeGrafter"/>
</dbReference>
<keyword evidence="2" id="KW-0653">Protein transport</keyword>
<dbReference type="RefSeq" id="WP_115492607.1">
    <property type="nucleotide sequence ID" value="NZ_JACHWW010000001.1"/>
</dbReference>
<dbReference type="EMBL" id="QRBB01000001">
    <property type="protein sequence ID" value="RDS78384.1"/>
    <property type="molecule type" value="Genomic_DNA"/>
</dbReference>
<protein>
    <submittedName>
        <fullName evidence="4">Flagellar assembly protein FliH</fullName>
    </submittedName>
</protein>
<dbReference type="GO" id="GO:0015031">
    <property type="term" value="P:protein transport"/>
    <property type="evidence" value="ECO:0007669"/>
    <property type="project" value="UniProtKB-KW"/>
</dbReference>
<evidence type="ECO:0000256" key="2">
    <source>
        <dbReference type="ARBA" id="ARBA00022927"/>
    </source>
</evidence>
<evidence type="ECO:0000313" key="4">
    <source>
        <dbReference type="EMBL" id="RDS78384.1"/>
    </source>
</evidence>
<comment type="caution">
    <text evidence="4">The sequence shown here is derived from an EMBL/GenBank/DDBJ whole genome shotgun (WGS) entry which is preliminary data.</text>
</comment>
<evidence type="ECO:0000313" key="5">
    <source>
        <dbReference type="Proteomes" id="UP000254101"/>
    </source>
</evidence>
<keyword evidence="3" id="KW-0175">Coiled coil</keyword>
<dbReference type="OrthoDB" id="7304298at2"/>
<keyword evidence="4" id="KW-0969">Cilium</keyword>
<proteinExistence type="predicted"/>
<accession>A0A395LSG1</accession>
<sequence>MSFHENIQARPFAFDRTFTLPVREAARQYRRKTDASELAHDVETLRRQIERLEQGHAEELARTRSEAFEAGRNHAAADREAAILCALDAMQASLEEIWEQHDEMRVQAEADATEVALVAAEALAGRAIAREPGGAVDEAIGRALAQVGRGQEIEVTVHPDLVDDIEARIALRQCRDRRKLCLVVSADPSLRPGDAVLNWERGGVRMDAASRRQAVLDELAPLLASQN</sequence>
<dbReference type="PANTHER" id="PTHR34982:SF1">
    <property type="entry name" value="FLAGELLAR ASSEMBLY PROTEIN FLIH"/>
    <property type="match status" value="1"/>
</dbReference>
<dbReference type="Proteomes" id="UP000254101">
    <property type="component" value="Unassembled WGS sequence"/>
</dbReference>
<keyword evidence="5" id="KW-1185">Reference proteome</keyword>
<evidence type="ECO:0000256" key="1">
    <source>
        <dbReference type="ARBA" id="ARBA00022448"/>
    </source>
</evidence>
<feature type="coiled-coil region" evidence="3">
    <location>
        <begin position="35"/>
        <end position="62"/>
    </location>
</feature>
<keyword evidence="4" id="KW-0966">Cell projection</keyword>
<gene>
    <name evidence="4" type="ORF">DL238_12745</name>
</gene>
<evidence type="ECO:0000256" key="3">
    <source>
        <dbReference type="SAM" id="Coils"/>
    </source>
</evidence>
<keyword evidence="4" id="KW-0282">Flagellum</keyword>
<reference evidence="4 5" key="1">
    <citation type="submission" date="2018-07" db="EMBL/GenBank/DDBJ databases">
        <title>Erythrobacter nanhaiensis sp. nov., a novel member of the genus Erythrobacter isolated from the South China Sea.</title>
        <authorList>
            <person name="Chen X."/>
            <person name="Liu J."/>
        </authorList>
    </citation>
    <scope>NUCLEOTIDE SEQUENCE [LARGE SCALE GENOMIC DNA]</scope>
    <source>
        <strain evidence="4 5">S-5</strain>
    </source>
</reference>
<name>A0A395LSG1_9SPHN</name>
<dbReference type="AlphaFoldDB" id="A0A395LSG1"/>